<evidence type="ECO:0000313" key="16">
    <source>
        <dbReference type="EMBL" id="PZV83832.1"/>
    </source>
</evidence>
<evidence type="ECO:0000256" key="3">
    <source>
        <dbReference type="ARBA" id="ARBA00022516"/>
    </source>
</evidence>
<evidence type="ECO:0000256" key="5">
    <source>
        <dbReference type="ARBA" id="ARBA00022723"/>
    </source>
</evidence>
<evidence type="ECO:0000256" key="9">
    <source>
        <dbReference type="ARBA" id="ARBA00022989"/>
    </source>
</evidence>
<evidence type="ECO:0000256" key="6">
    <source>
        <dbReference type="ARBA" id="ARBA00022824"/>
    </source>
</evidence>
<name>A0A326RV76_9BACT</name>
<gene>
    <name evidence="16" type="ORF">CLV31_10555</name>
</gene>
<evidence type="ECO:0000256" key="2">
    <source>
        <dbReference type="ARBA" id="ARBA00004477"/>
    </source>
</evidence>
<protein>
    <submittedName>
        <fullName evidence="16">Fatty acid hydroxylase family protein</fullName>
    </submittedName>
</protein>
<dbReference type="InterPro" id="IPR006694">
    <property type="entry name" value="Fatty_acid_hydroxylase"/>
</dbReference>
<keyword evidence="10" id="KW-0560">Oxidoreductase</keyword>
<dbReference type="Proteomes" id="UP000248917">
    <property type="component" value="Unassembled WGS sequence"/>
</dbReference>
<keyword evidence="4 14" id="KW-0812">Transmembrane</keyword>
<dbReference type="OrthoDB" id="9784228at2"/>
<keyword evidence="5" id="KW-0479">Metal-binding</keyword>
<evidence type="ECO:0000256" key="14">
    <source>
        <dbReference type="SAM" id="Phobius"/>
    </source>
</evidence>
<keyword evidence="11" id="KW-0443">Lipid metabolism</keyword>
<feature type="transmembrane region" description="Helical" evidence="14">
    <location>
        <begin position="92"/>
        <end position="110"/>
    </location>
</feature>
<dbReference type="InterPro" id="IPR014430">
    <property type="entry name" value="Scs7"/>
</dbReference>
<accession>A0A326RV76</accession>
<evidence type="ECO:0000256" key="10">
    <source>
        <dbReference type="ARBA" id="ARBA00023002"/>
    </source>
</evidence>
<keyword evidence="6" id="KW-0256">Endoplasmic reticulum</keyword>
<keyword evidence="7" id="KW-0276">Fatty acid metabolism</keyword>
<evidence type="ECO:0000256" key="4">
    <source>
        <dbReference type="ARBA" id="ARBA00022692"/>
    </source>
</evidence>
<feature type="transmembrane region" description="Helical" evidence="14">
    <location>
        <begin position="116"/>
        <end position="136"/>
    </location>
</feature>
<dbReference type="EMBL" id="QKTX01000005">
    <property type="protein sequence ID" value="PZV83832.1"/>
    <property type="molecule type" value="Genomic_DNA"/>
</dbReference>
<feature type="transmembrane region" description="Helical" evidence="14">
    <location>
        <begin position="39"/>
        <end position="58"/>
    </location>
</feature>
<feature type="domain" description="Fatty acid hydroxylase" evidence="15">
    <location>
        <begin position="45"/>
        <end position="177"/>
    </location>
</feature>
<keyword evidence="13" id="KW-0275">Fatty acid biosynthesis</keyword>
<evidence type="ECO:0000256" key="11">
    <source>
        <dbReference type="ARBA" id="ARBA00023098"/>
    </source>
</evidence>
<reference evidence="16 17" key="1">
    <citation type="submission" date="2018-06" db="EMBL/GenBank/DDBJ databases">
        <title>Genomic Encyclopedia of Archaeal and Bacterial Type Strains, Phase II (KMG-II): from individual species to whole genera.</title>
        <authorList>
            <person name="Goeker M."/>
        </authorList>
    </citation>
    <scope>NUCLEOTIDE SEQUENCE [LARGE SCALE GENOMIC DNA]</scope>
    <source>
        <strain evidence="16 17">T4</strain>
    </source>
</reference>
<keyword evidence="8" id="KW-0862">Zinc</keyword>
<evidence type="ECO:0000256" key="13">
    <source>
        <dbReference type="ARBA" id="ARBA00023160"/>
    </source>
</evidence>
<dbReference type="AlphaFoldDB" id="A0A326RV76"/>
<keyword evidence="9 14" id="KW-1133">Transmembrane helix</keyword>
<evidence type="ECO:0000256" key="8">
    <source>
        <dbReference type="ARBA" id="ARBA00022833"/>
    </source>
</evidence>
<comment type="cofactor">
    <cofactor evidence="1">
        <name>Zn(2+)</name>
        <dbReference type="ChEBI" id="CHEBI:29105"/>
    </cofactor>
</comment>
<keyword evidence="3" id="KW-0444">Lipid biosynthesis</keyword>
<dbReference type="PANTHER" id="PTHR12863:SF1">
    <property type="entry name" value="FATTY ACID 2-HYDROXYLASE"/>
    <property type="match status" value="1"/>
</dbReference>
<evidence type="ECO:0000256" key="1">
    <source>
        <dbReference type="ARBA" id="ARBA00001947"/>
    </source>
</evidence>
<feature type="transmembrane region" description="Helical" evidence="14">
    <location>
        <begin position="12"/>
        <end position="33"/>
    </location>
</feature>
<dbReference type="GO" id="GO:0016020">
    <property type="term" value="C:membrane"/>
    <property type="evidence" value="ECO:0007669"/>
    <property type="project" value="InterPro"/>
</dbReference>
<dbReference type="Pfam" id="PF04116">
    <property type="entry name" value="FA_hydroxylase"/>
    <property type="match status" value="1"/>
</dbReference>
<evidence type="ECO:0000256" key="7">
    <source>
        <dbReference type="ARBA" id="ARBA00022832"/>
    </source>
</evidence>
<evidence type="ECO:0000256" key="12">
    <source>
        <dbReference type="ARBA" id="ARBA00023136"/>
    </source>
</evidence>
<dbReference type="GO" id="GO:0080132">
    <property type="term" value="F:fatty acid 2-hydroxylase activity"/>
    <property type="evidence" value="ECO:0007669"/>
    <property type="project" value="InterPro"/>
</dbReference>
<comment type="subcellular location">
    <subcellularLocation>
        <location evidence="2">Endoplasmic reticulum membrane</location>
        <topology evidence="2">Multi-pass membrane protein</topology>
    </subcellularLocation>
</comment>
<dbReference type="RefSeq" id="WP_111392448.1">
    <property type="nucleotide sequence ID" value="NZ_QKTX01000005.1"/>
</dbReference>
<keyword evidence="17" id="KW-1185">Reference proteome</keyword>
<comment type="caution">
    <text evidence="16">The sequence shown here is derived from an EMBL/GenBank/DDBJ whole genome shotgun (WGS) entry which is preliminary data.</text>
</comment>
<proteinExistence type="predicted"/>
<keyword evidence="12 14" id="KW-0472">Membrane</keyword>
<evidence type="ECO:0000313" key="17">
    <source>
        <dbReference type="Proteomes" id="UP000248917"/>
    </source>
</evidence>
<sequence length="208" mass="24703">MQTISKNSPRALQLCLIKASLIFAFILSLGFYAKGTLGYFIFLFLGGWLIWTFAEYVIHRFLMHELLIPGQKDTLFHHHEHHSNPSNLKVNFFHRTFTLLLGIMINWVAWERNSTFTIFAGFFTGFLMYNFLHYLLHKRVGKYLFPRIQRAHILHHTKYPNQGYSFSTILWDWLFHTLAPAHVQVTEKMRENYFKNFNKGQETKSHST</sequence>
<dbReference type="GO" id="GO:0005506">
    <property type="term" value="F:iron ion binding"/>
    <property type="evidence" value="ECO:0007669"/>
    <property type="project" value="InterPro"/>
</dbReference>
<evidence type="ECO:0000259" key="15">
    <source>
        <dbReference type="Pfam" id="PF04116"/>
    </source>
</evidence>
<dbReference type="GO" id="GO:0006633">
    <property type="term" value="P:fatty acid biosynthetic process"/>
    <property type="evidence" value="ECO:0007669"/>
    <property type="project" value="UniProtKB-KW"/>
</dbReference>
<organism evidence="16 17">
    <name type="scientific">Algoriphagus aquaeductus</name>
    <dbReference type="NCBI Taxonomy" id="475299"/>
    <lineage>
        <taxon>Bacteria</taxon>
        <taxon>Pseudomonadati</taxon>
        <taxon>Bacteroidota</taxon>
        <taxon>Cytophagia</taxon>
        <taxon>Cytophagales</taxon>
        <taxon>Cyclobacteriaceae</taxon>
        <taxon>Algoriphagus</taxon>
    </lineage>
</organism>
<dbReference type="PANTHER" id="PTHR12863">
    <property type="entry name" value="FATTY ACID HYDROXYLASE"/>
    <property type="match status" value="1"/>
</dbReference>